<dbReference type="InterPro" id="IPR027417">
    <property type="entry name" value="P-loop_NTPase"/>
</dbReference>
<dbReference type="SUPFAM" id="SSF52540">
    <property type="entry name" value="P-loop containing nucleoside triphosphate hydrolases"/>
    <property type="match status" value="1"/>
</dbReference>
<feature type="domain" description="VWFA" evidence="2">
    <location>
        <begin position="2098"/>
        <end position="2320"/>
    </location>
</feature>
<feature type="region of interest" description="Disordered" evidence="1">
    <location>
        <begin position="1"/>
        <end position="68"/>
    </location>
</feature>
<dbReference type="GO" id="GO:0003924">
    <property type="term" value="F:GTPase activity"/>
    <property type="evidence" value="ECO:0007669"/>
    <property type="project" value="InterPro"/>
</dbReference>
<reference evidence="3" key="1">
    <citation type="submission" date="2019-10" db="EMBL/GenBank/DDBJ databases">
        <authorList>
            <consortium name="DOE Joint Genome Institute"/>
            <person name="Kuo A."/>
            <person name="Miyauchi S."/>
            <person name="Kiss E."/>
            <person name="Drula E."/>
            <person name="Kohler A."/>
            <person name="Sanchez-Garcia M."/>
            <person name="Andreopoulos B."/>
            <person name="Barry K.W."/>
            <person name="Bonito G."/>
            <person name="Buee M."/>
            <person name="Carver A."/>
            <person name="Chen C."/>
            <person name="Cichocki N."/>
            <person name="Clum A."/>
            <person name="Culley D."/>
            <person name="Crous P.W."/>
            <person name="Fauchery L."/>
            <person name="Girlanda M."/>
            <person name="Hayes R."/>
            <person name="Keri Z."/>
            <person name="LaButti K."/>
            <person name="Lipzen A."/>
            <person name="Lombard V."/>
            <person name="Magnuson J."/>
            <person name="Maillard F."/>
            <person name="Morin E."/>
            <person name="Murat C."/>
            <person name="Nolan M."/>
            <person name="Ohm R."/>
            <person name="Pangilinan J."/>
            <person name="Pereira M."/>
            <person name="Perotto S."/>
            <person name="Peter M."/>
            <person name="Riley R."/>
            <person name="Sitrit Y."/>
            <person name="Stielow B."/>
            <person name="Szollosi G."/>
            <person name="Zifcakova L."/>
            <person name="Stursova M."/>
            <person name="Spatafora J.W."/>
            <person name="Tedersoo L."/>
            <person name="Vaario L.-M."/>
            <person name="Yamada A."/>
            <person name="Yan M."/>
            <person name="Wang P."/>
            <person name="Xu J."/>
            <person name="Bruns T."/>
            <person name="Baldrian P."/>
            <person name="Vilgalys R."/>
            <person name="Henrissat B."/>
            <person name="Grigoriev I.V."/>
            <person name="Hibbett D."/>
            <person name="Nagy L.G."/>
            <person name="Martin F.M."/>
        </authorList>
    </citation>
    <scope>NUCLEOTIDE SEQUENCE</scope>
    <source>
        <strain evidence="3">BED1</strain>
    </source>
</reference>
<protein>
    <recommendedName>
        <fullName evidence="2">VWFA domain-containing protein</fullName>
    </recommendedName>
</protein>
<dbReference type="EMBL" id="WHUW01000182">
    <property type="protein sequence ID" value="KAF8419138.1"/>
    <property type="molecule type" value="Genomic_DNA"/>
</dbReference>
<keyword evidence="4" id="KW-1185">Reference proteome</keyword>
<dbReference type="Gene3D" id="3.40.50.300">
    <property type="entry name" value="P-loop containing nucleotide triphosphate hydrolases"/>
    <property type="match status" value="1"/>
</dbReference>
<evidence type="ECO:0000259" key="2">
    <source>
        <dbReference type="PROSITE" id="PS50234"/>
    </source>
</evidence>
<dbReference type="PANTHER" id="PTHR22796:SF1">
    <property type="entry name" value="VWFA DOMAIN-CONTAINING PROTEIN"/>
    <property type="match status" value="1"/>
</dbReference>
<dbReference type="PANTHER" id="PTHR22796">
    <property type="entry name" value="URG4-RELATED"/>
    <property type="match status" value="1"/>
</dbReference>
<dbReference type="Pfam" id="PF13519">
    <property type="entry name" value="VWA_2"/>
    <property type="match status" value="1"/>
</dbReference>
<dbReference type="PROSITE" id="PS50234">
    <property type="entry name" value="VWFA"/>
    <property type="match status" value="1"/>
</dbReference>
<comment type="caution">
    <text evidence="3">The sequence shown here is derived from an EMBL/GenBank/DDBJ whole genome shotgun (WGS) entry which is preliminary data.</text>
</comment>
<dbReference type="InterPro" id="IPR036465">
    <property type="entry name" value="vWFA_dom_sf"/>
</dbReference>
<organism evidence="3 4">
    <name type="scientific">Boletus edulis BED1</name>
    <dbReference type="NCBI Taxonomy" id="1328754"/>
    <lineage>
        <taxon>Eukaryota</taxon>
        <taxon>Fungi</taxon>
        <taxon>Dikarya</taxon>
        <taxon>Basidiomycota</taxon>
        <taxon>Agaricomycotina</taxon>
        <taxon>Agaricomycetes</taxon>
        <taxon>Agaricomycetidae</taxon>
        <taxon>Boletales</taxon>
        <taxon>Boletineae</taxon>
        <taxon>Boletaceae</taxon>
        <taxon>Boletoideae</taxon>
        <taxon>Boletus</taxon>
    </lineage>
</organism>
<dbReference type="SUPFAM" id="SSF53300">
    <property type="entry name" value="vWA-like"/>
    <property type="match status" value="1"/>
</dbReference>
<dbReference type="InterPro" id="IPR002035">
    <property type="entry name" value="VWF_A"/>
</dbReference>
<dbReference type="SMART" id="SM00327">
    <property type="entry name" value="VWA"/>
    <property type="match status" value="1"/>
</dbReference>
<sequence>MDPPYRPPNFFSDDSDSSEIYVPSTVDKGKRKVLEEPLDGEEVDSRYRTSYHVHSQVRDDSSSDSDMVLDFGTDSNLTPAPPSIFIDAPPNMDGTATVNSDGNESLYQSVDEENSPDDQMDIDFPPLQHDELDLACSIKGMYRILDLISEQGSGGLVDKIIISQNSLEAFTNSVCSGTYASMTKVNFKALDHYVIKPVGVYGSKEEIVRFLLQLGAVDETVAAQLLVDPETHVHTQPTLRSGLYIITTPEQTGSAHQIFVLYWPEQTTWDDSAANSVRRNRITFTRYLTKMCDQVVSLISHEHAAAIVWSEKDSEDKDEGGKLDIDQDESDRMFSFEVARTNEQEESVTVRKGFKAGSQAIARPEVRMDDPDSTKYAPIAPFLVHGETAQGFMTVEHQEANVTRDIFRERTIEGLQLERFVTSDRLHLNEKLDDEALKILTRLGLEKRFPNQCREWRQNSTAIRSMSNAYVKSDLVSATGRLQAALPTLQRSLFEAVLDKVVGLYPCFDRGVFAYHGDAGEKFMNDPEPLSDLLALYPKASDKATRMLSKEFQNITDKDYQVAKSRIQLFKSLALLLDKKSLKLDEQARLQLLEAVLKGEVEPAKATVREKWNNMKSTHNLATWARAAWKTIAGENDINNVDDLIRRATEGVTWISDAQFLAQLEQDVDVEWYARDIPLFKVWAERAKQRAFEHLEVSIMRTVKKLAPVVHKAQEEECTERIKRENTKEAEELEILRMKLITFVNDRSSQTAYSHTLTIDNAEEFRNYRFSSLTSYQISGSRESPQDAKAIYTVHLLNLTTQDQHELQLNPSAIPSPRFNFHHRFTLPLGHSVMRVQLLEGERLLLVIADRVGNLSVYLDRLEGIDGAIARRRGKALNREKIGHDFLLAYDESKKTLAVVSSDKLLLHIFVFDDTRGVFQASGSAISLHPWYNDAPSIRLACFVSGSEELVLVDSQAQARVFSLMTLQFRPATLQLEKVPYSVSSTPDGACLLVAQASANDLTVTAYHWNTFGSTEGIPLDLGSLTIENGLVVTSLINRSTVHVVVLDFEARTCRSHALDITRKVTEFMFKEKGARGSSARHTGTGNGAAHNCLINCHADVWTRFPVLPAVQRETITSSTLRSSRTLVFITDRDYQQYAPHFADMISAFERATKKPTGDVLKSIKVTAASFDIFVAELCGGGERQGSTRSRGWNISAYRAGEWLVEFLCLIPIHIALAKDNRFVPLKDGVYSPDLERSLLGADVNRIVNSLSFGWYESLFQSYMASKAVKVVSSMGEQSVGKSFALNHLVDTSFAGSAMRTTEGVWMSVTPTKDALIVALDFEGVHSIERSAQEDTLLVLFNTAISNLVLFRNNFALSRDITGLFQSFQSSSTVLDPKANPSLFQSTLVIIIKARLPRSDSASDVVDSDKTEIAREFSLKFQRIVRDEQEANFISQLHAGQLSVIPWPVIESKEFYTLFPAVKRQLDRQVVTHQSAGEFLHLMKTLMAKLKANDWGAMSQTMASHRAQLISMLLANALAYGYAEIDPEHEPLKNLDTDMPIDLPDTPHQLFIGGGSDQAVPRERMLTVLRTAWEGHATRQYTTEDEWIAGLTQHLEKIVESRIAHVREWLDQNLSRFQAAGSGGGSHASIDELRRHFESSIVDLKGNVQLCGMTCDECQLRCVRSRAHKGAHDCQSDHLCIHECDFCLALQPKEHGACMMSAGHAGKHICVTNQHLCGKRCKFSGRHGCQDVCTKVIDHIDEGHLCAAPVHACGKPCGLSDVQLVDGSLHSCPGTCRISSDVDHVLHQCDARFCSIQCQLCKRLCADQDHMHGLHSDAIHLCGQEHLCTAICAAPGICEIETAPHSIEATFTGRNETFEYTKYSQVAKRLKCTKPIPPGATMHGGSHNHSTDKNVVHFCKTKCENCGYFCTLPLGHPQQEHETRHGSMSRTRWTVDGPDDVPFEIEGRKFSTNDEGAPMMCNLVCSAMGRHVHIDYCRADYEAECTSNEELQHLTRRIQPDPDRPKDLLTHNLFWKRSGFKDPYSREEQVNFEKCDAMCGGPEHTAAGGGAAIPSYCVLPLFHAPLDPNTAPARVGYVSSDGHQFACRNPVVMQQAYHVIFVADHSSSMSATDRRPLPNTPATARISAKSNNRYGAVLSSLHTFWAARAVAIASSNAARRDAYSVVLFDRGVTTPIVNDFASTPDQLLRPLLGAGTHHGTNFTLAIQQAQVVMEQSWSTERFPVIIFLSDGECSIGDDVMQDLCHTAIRLGKAVSFHAVSFGPAASSRNLRRMAKIARDAQKNAPRDPLAPATAAIPSSYTEALDTVQLAQTFLGIAESLRKPRGALMR</sequence>
<dbReference type="InterPro" id="IPR015894">
    <property type="entry name" value="Guanylate-bd_N"/>
</dbReference>
<proteinExistence type="predicted"/>
<dbReference type="Proteomes" id="UP001194468">
    <property type="component" value="Unassembled WGS sequence"/>
</dbReference>
<evidence type="ECO:0000313" key="3">
    <source>
        <dbReference type="EMBL" id="KAF8419138.1"/>
    </source>
</evidence>
<dbReference type="Pfam" id="PF02263">
    <property type="entry name" value="GBP"/>
    <property type="match status" value="1"/>
</dbReference>
<evidence type="ECO:0000313" key="4">
    <source>
        <dbReference type="Proteomes" id="UP001194468"/>
    </source>
</evidence>
<accession>A0AAD4BD45</accession>
<gene>
    <name evidence="3" type="ORF">L210DRAFT_3460819</name>
</gene>
<name>A0AAD4BD45_BOLED</name>
<dbReference type="GO" id="GO:0005525">
    <property type="term" value="F:GTP binding"/>
    <property type="evidence" value="ECO:0007669"/>
    <property type="project" value="InterPro"/>
</dbReference>
<dbReference type="Gene3D" id="3.40.50.410">
    <property type="entry name" value="von Willebrand factor, type A domain"/>
    <property type="match status" value="1"/>
</dbReference>
<reference evidence="3" key="2">
    <citation type="journal article" date="2020" name="Nat. Commun.">
        <title>Large-scale genome sequencing of mycorrhizal fungi provides insights into the early evolution of symbiotic traits.</title>
        <authorList>
            <person name="Miyauchi S."/>
            <person name="Kiss E."/>
            <person name="Kuo A."/>
            <person name="Drula E."/>
            <person name="Kohler A."/>
            <person name="Sanchez-Garcia M."/>
            <person name="Morin E."/>
            <person name="Andreopoulos B."/>
            <person name="Barry K.W."/>
            <person name="Bonito G."/>
            <person name="Buee M."/>
            <person name="Carver A."/>
            <person name="Chen C."/>
            <person name="Cichocki N."/>
            <person name="Clum A."/>
            <person name="Culley D."/>
            <person name="Crous P.W."/>
            <person name="Fauchery L."/>
            <person name="Girlanda M."/>
            <person name="Hayes R.D."/>
            <person name="Keri Z."/>
            <person name="LaButti K."/>
            <person name="Lipzen A."/>
            <person name="Lombard V."/>
            <person name="Magnuson J."/>
            <person name="Maillard F."/>
            <person name="Murat C."/>
            <person name="Nolan M."/>
            <person name="Ohm R.A."/>
            <person name="Pangilinan J."/>
            <person name="Pereira M.F."/>
            <person name="Perotto S."/>
            <person name="Peter M."/>
            <person name="Pfister S."/>
            <person name="Riley R."/>
            <person name="Sitrit Y."/>
            <person name="Stielow J.B."/>
            <person name="Szollosi G."/>
            <person name="Zifcakova L."/>
            <person name="Stursova M."/>
            <person name="Spatafora J.W."/>
            <person name="Tedersoo L."/>
            <person name="Vaario L.M."/>
            <person name="Yamada A."/>
            <person name="Yan M."/>
            <person name="Wang P."/>
            <person name="Xu J."/>
            <person name="Bruns T."/>
            <person name="Baldrian P."/>
            <person name="Vilgalys R."/>
            <person name="Dunand C."/>
            <person name="Henrissat B."/>
            <person name="Grigoriev I.V."/>
            <person name="Hibbett D."/>
            <person name="Nagy L.G."/>
            <person name="Martin F.M."/>
        </authorList>
    </citation>
    <scope>NUCLEOTIDE SEQUENCE</scope>
    <source>
        <strain evidence="3">BED1</strain>
    </source>
</reference>
<evidence type="ECO:0000256" key="1">
    <source>
        <dbReference type="SAM" id="MobiDB-lite"/>
    </source>
</evidence>
<dbReference type="CDD" id="cd00198">
    <property type="entry name" value="vWFA"/>
    <property type="match status" value="1"/>
</dbReference>